<evidence type="ECO:0000313" key="1">
    <source>
        <dbReference type="EMBL" id="KAK4027828.1"/>
    </source>
</evidence>
<dbReference type="EMBL" id="JAOYFB010000038">
    <property type="protein sequence ID" value="KAK4027828.1"/>
    <property type="molecule type" value="Genomic_DNA"/>
</dbReference>
<gene>
    <name evidence="1" type="ORF">OUZ56_016969</name>
</gene>
<keyword evidence="2" id="KW-1185">Reference proteome</keyword>
<sequence length="292" mass="33900">MDVNGGNVDKEEKYCLLVEYKDCLLKKFKEDNAASRSTRESLRDLLLEKLSLRFVEDIEDEPAEIGINEENCNEEVNEILSDETLENIHNDAFVLEDEEIKDVDLNRDAMVFGGTKNQGIYDMVGYVLYSCCRHILKCQDSKSLLETEQHLIPENLFLTADHTTRRSYGGLKYSSIAMFKTFKEVEKIISGHFQSNIHYYVRDSYENCEKHQHVLPHLVFKYIQIRFHFESKRVRNPELSKTNSRGKAFGKHYPVLSFAIQKEIKISGIITNLQQTNTQYFSECFQNEIGGP</sequence>
<proteinExistence type="predicted"/>
<organism evidence="1 2">
    <name type="scientific">Daphnia magna</name>
    <dbReference type="NCBI Taxonomy" id="35525"/>
    <lineage>
        <taxon>Eukaryota</taxon>
        <taxon>Metazoa</taxon>
        <taxon>Ecdysozoa</taxon>
        <taxon>Arthropoda</taxon>
        <taxon>Crustacea</taxon>
        <taxon>Branchiopoda</taxon>
        <taxon>Diplostraca</taxon>
        <taxon>Cladocera</taxon>
        <taxon>Anomopoda</taxon>
        <taxon>Daphniidae</taxon>
        <taxon>Daphnia</taxon>
    </lineage>
</organism>
<dbReference type="Proteomes" id="UP001234178">
    <property type="component" value="Unassembled WGS sequence"/>
</dbReference>
<comment type="caution">
    <text evidence="1">The sequence shown here is derived from an EMBL/GenBank/DDBJ whole genome shotgun (WGS) entry which is preliminary data.</text>
</comment>
<protein>
    <recommendedName>
        <fullName evidence="3">Cc8L18.2-like protein</fullName>
    </recommendedName>
</protein>
<evidence type="ECO:0008006" key="3">
    <source>
        <dbReference type="Google" id="ProtNLM"/>
    </source>
</evidence>
<evidence type="ECO:0000313" key="2">
    <source>
        <dbReference type="Proteomes" id="UP001234178"/>
    </source>
</evidence>
<accession>A0ABR0ART3</accession>
<name>A0ABR0ART3_9CRUS</name>
<reference evidence="1 2" key="1">
    <citation type="journal article" date="2023" name="Nucleic Acids Res.">
        <title>The hologenome of Daphnia magna reveals possible DNA methylation and microbiome-mediated evolution of the host genome.</title>
        <authorList>
            <person name="Chaturvedi A."/>
            <person name="Li X."/>
            <person name="Dhandapani V."/>
            <person name="Marshall H."/>
            <person name="Kissane S."/>
            <person name="Cuenca-Cambronero M."/>
            <person name="Asole G."/>
            <person name="Calvet F."/>
            <person name="Ruiz-Romero M."/>
            <person name="Marangio P."/>
            <person name="Guigo R."/>
            <person name="Rago D."/>
            <person name="Mirbahai L."/>
            <person name="Eastwood N."/>
            <person name="Colbourne J.K."/>
            <person name="Zhou J."/>
            <person name="Mallon E."/>
            <person name="Orsini L."/>
        </authorList>
    </citation>
    <scope>NUCLEOTIDE SEQUENCE [LARGE SCALE GENOMIC DNA]</scope>
    <source>
        <strain evidence="1">LRV0_1</strain>
    </source>
</reference>